<evidence type="ECO:0000313" key="2">
    <source>
        <dbReference type="Proteomes" id="UP000276568"/>
    </source>
</evidence>
<dbReference type="AlphaFoldDB" id="A0A3N0I4N4"/>
<protein>
    <submittedName>
        <fullName evidence="1">Uncharacterized protein</fullName>
    </submittedName>
</protein>
<reference evidence="1 2" key="1">
    <citation type="submission" date="2018-11" db="EMBL/GenBank/DDBJ databases">
        <title>Clostridium sp. nov., a member of the family Erysipelotrichaceae isolated from pig faeces.</title>
        <authorList>
            <person name="Chang Y.-H."/>
        </authorList>
    </citation>
    <scope>NUCLEOTIDE SEQUENCE [LARGE SCALE GENOMIC DNA]</scope>
    <source>
        <strain evidence="1 2">YH-panp20</strain>
    </source>
</reference>
<dbReference type="EMBL" id="RJQC01000001">
    <property type="protein sequence ID" value="RNM31282.1"/>
    <property type="molecule type" value="Genomic_DNA"/>
</dbReference>
<accession>A0A3N0I4N4</accession>
<sequence length="88" mass="10120">MVIHEFGHIIDRNNPEIRQDILYVLQQKARNANLELDEIIEENISTYAAIRNNNSANFTELVSEMNNAYNGINPNFVKDLIYKAGVKL</sequence>
<name>A0A3N0I4N4_9FIRM</name>
<dbReference type="RefSeq" id="WP_148039793.1">
    <property type="nucleotide sequence ID" value="NZ_RJQC01000001.1"/>
</dbReference>
<evidence type="ECO:0000313" key="1">
    <source>
        <dbReference type="EMBL" id="RNM31282.1"/>
    </source>
</evidence>
<proteinExistence type="predicted"/>
<dbReference type="Proteomes" id="UP000276568">
    <property type="component" value="Unassembled WGS sequence"/>
</dbReference>
<gene>
    <name evidence="1" type="ORF">EDX97_01615</name>
</gene>
<keyword evidence="2" id="KW-1185">Reference proteome</keyword>
<organism evidence="1 2">
    <name type="scientific">Absicoccus porci</name>
    <dbReference type="NCBI Taxonomy" id="2486576"/>
    <lineage>
        <taxon>Bacteria</taxon>
        <taxon>Bacillati</taxon>
        <taxon>Bacillota</taxon>
        <taxon>Erysipelotrichia</taxon>
        <taxon>Erysipelotrichales</taxon>
        <taxon>Erysipelotrichaceae</taxon>
        <taxon>Absicoccus</taxon>
    </lineage>
</organism>
<comment type="caution">
    <text evidence="1">The sequence shown here is derived from an EMBL/GenBank/DDBJ whole genome shotgun (WGS) entry which is preliminary data.</text>
</comment>